<organism evidence="1 2">
    <name type="scientific">Lacticaseibacillus mingshuiensis</name>
    <dbReference type="NCBI Taxonomy" id="2799574"/>
    <lineage>
        <taxon>Bacteria</taxon>
        <taxon>Bacillati</taxon>
        <taxon>Bacillota</taxon>
        <taxon>Bacilli</taxon>
        <taxon>Lactobacillales</taxon>
        <taxon>Lactobacillaceae</taxon>
        <taxon>Lacticaseibacillus</taxon>
    </lineage>
</organism>
<evidence type="ECO:0000313" key="1">
    <source>
        <dbReference type="EMBL" id="MFD1429742.1"/>
    </source>
</evidence>
<sequence>MKTDLYVEKTKFITLADVNAIWPEANDVNGLVRSVDFIVTGHFGNVPSLWMPVDFDTGTQAIGCGVNQITNAGLMMRALVELFGVDSDDGIRLARLKDIPVRVVYDGSNTFLSKPVAIGHHFRDRFLTIKGLTQIGLQEVTDDED</sequence>
<proteinExistence type="predicted"/>
<name>A0ABW4CG11_9LACO</name>
<evidence type="ECO:0000313" key="2">
    <source>
        <dbReference type="Proteomes" id="UP001597196"/>
    </source>
</evidence>
<protein>
    <submittedName>
        <fullName evidence="1">Uncharacterized protein</fullName>
    </submittedName>
</protein>
<comment type="caution">
    <text evidence="1">The sequence shown here is derived from an EMBL/GenBank/DDBJ whole genome shotgun (WGS) entry which is preliminary data.</text>
</comment>
<dbReference type="Proteomes" id="UP001597196">
    <property type="component" value="Unassembled WGS sequence"/>
</dbReference>
<gene>
    <name evidence="1" type="ORF">ACFQ4P_05720</name>
</gene>
<dbReference type="EMBL" id="JBHTOC010000007">
    <property type="protein sequence ID" value="MFD1429742.1"/>
    <property type="molecule type" value="Genomic_DNA"/>
</dbReference>
<keyword evidence="2" id="KW-1185">Reference proteome</keyword>
<reference evidence="2" key="1">
    <citation type="journal article" date="2019" name="Int. J. Syst. Evol. Microbiol.">
        <title>The Global Catalogue of Microorganisms (GCM) 10K type strain sequencing project: providing services to taxonomists for standard genome sequencing and annotation.</title>
        <authorList>
            <consortium name="The Broad Institute Genomics Platform"/>
            <consortium name="The Broad Institute Genome Sequencing Center for Infectious Disease"/>
            <person name="Wu L."/>
            <person name="Ma J."/>
        </authorList>
    </citation>
    <scope>NUCLEOTIDE SEQUENCE [LARGE SCALE GENOMIC DNA]</scope>
    <source>
        <strain evidence="2">CCM 8980</strain>
    </source>
</reference>
<accession>A0ABW4CG11</accession>
<dbReference type="RefSeq" id="WP_203637023.1">
    <property type="nucleotide sequence ID" value="NZ_BOLS01000006.1"/>
</dbReference>